<organism evidence="1">
    <name type="scientific">viral metagenome</name>
    <dbReference type="NCBI Taxonomy" id="1070528"/>
    <lineage>
        <taxon>unclassified sequences</taxon>
        <taxon>metagenomes</taxon>
        <taxon>organismal metagenomes</taxon>
    </lineage>
</organism>
<accession>A0A6M3LYF9</accession>
<proteinExistence type="predicted"/>
<sequence length="127" mass="15449">MSSTPSIPEIIHEISHLDDHSIERWIVIGLTELTPQMLAESVREWRDPLVLAEYMNLENPVIKVVAKLILNKYWERVEYILTDPWELYNQIARDPEKKKILDTDRGRKWLTYVRKRCYDYYYDYTWN</sequence>
<gene>
    <name evidence="1" type="ORF">MM171A01390_0014</name>
</gene>
<protein>
    <submittedName>
        <fullName evidence="1">Uncharacterized protein</fullName>
    </submittedName>
</protein>
<dbReference type="AlphaFoldDB" id="A0A6M3LYF9"/>
<dbReference type="EMBL" id="MT143623">
    <property type="protein sequence ID" value="QJA99029.1"/>
    <property type="molecule type" value="Genomic_DNA"/>
</dbReference>
<evidence type="ECO:0000313" key="1">
    <source>
        <dbReference type="EMBL" id="QJA99029.1"/>
    </source>
</evidence>
<reference evidence="1" key="1">
    <citation type="submission" date="2020-03" db="EMBL/GenBank/DDBJ databases">
        <title>The deep terrestrial virosphere.</title>
        <authorList>
            <person name="Holmfeldt K."/>
            <person name="Nilsson E."/>
            <person name="Simone D."/>
            <person name="Lopez-Fernandez M."/>
            <person name="Wu X."/>
            <person name="de Brujin I."/>
            <person name="Lundin D."/>
            <person name="Andersson A."/>
            <person name="Bertilsson S."/>
            <person name="Dopson M."/>
        </authorList>
    </citation>
    <scope>NUCLEOTIDE SEQUENCE</scope>
    <source>
        <strain evidence="1">MM171A01390</strain>
    </source>
</reference>
<name>A0A6M3LYF9_9ZZZZ</name>